<dbReference type="AlphaFoldDB" id="K0R596"/>
<dbReference type="Proteomes" id="UP000266841">
    <property type="component" value="Unassembled WGS sequence"/>
</dbReference>
<feature type="non-terminal residue" evidence="2">
    <location>
        <position position="1"/>
    </location>
</feature>
<evidence type="ECO:0000313" key="2">
    <source>
        <dbReference type="EMBL" id="EJK48438.1"/>
    </source>
</evidence>
<sequence length="63" mass="6916">LEASRNARCAMRARGRHDELGYGWAGRATLVSSSGTGAGRCQQQRHNHSEQEGKAAHRWRSGP</sequence>
<evidence type="ECO:0000313" key="3">
    <source>
        <dbReference type="Proteomes" id="UP000266841"/>
    </source>
</evidence>
<dbReference type="EMBL" id="AGNL01045827">
    <property type="protein sequence ID" value="EJK48438.1"/>
    <property type="molecule type" value="Genomic_DNA"/>
</dbReference>
<keyword evidence="3" id="KW-1185">Reference proteome</keyword>
<proteinExistence type="predicted"/>
<comment type="caution">
    <text evidence="2">The sequence shown here is derived from an EMBL/GenBank/DDBJ whole genome shotgun (WGS) entry which is preliminary data.</text>
</comment>
<gene>
    <name evidence="2" type="ORF">THAOC_32759</name>
</gene>
<name>K0R596_THAOC</name>
<feature type="region of interest" description="Disordered" evidence="1">
    <location>
        <begin position="33"/>
        <end position="63"/>
    </location>
</feature>
<reference evidence="2 3" key="1">
    <citation type="journal article" date="2012" name="Genome Biol.">
        <title>Genome and low-iron response of an oceanic diatom adapted to chronic iron limitation.</title>
        <authorList>
            <person name="Lommer M."/>
            <person name="Specht M."/>
            <person name="Roy A.S."/>
            <person name="Kraemer L."/>
            <person name="Andreson R."/>
            <person name="Gutowska M.A."/>
            <person name="Wolf J."/>
            <person name="Bergner S.V."/>
            <person name="Schilhabel M.B."/>
            <person name="Klostermeier U.C."/>
            <person name="Beiko R.G."/>
            <person name="Rosenstiel P."/>
            <person name="Hippler M."/>
            <person name="Laroche J."/>
        </authorList>
    </citation>
    <scope>NUCLEOTIDE SEQUENCE [LARGE SCALE GENOMIC DNA]</scope>
    <source>
        <strain evidence="2 3">CCMP1005</strain>
    </source>
</reference>
<evidence type="ECO:0000256" key="1">
    <source>
        <dbReference type="SAM" id="MobiDB-lite"/>
    </source>
</evidence>
<organism evidence="2 3">
    <name type="scientific">Thalassiosira oceanica</name>
    <name type="common">Marine diatom</name>
    <dbReference type="NCBI Taxonomy" id="159749"/>
    <lineage>
        <taxon>Eukaryota</taxon>
        <taxon>Sar</taxon>
        <taxon>Stramenopiles</taxon>
        <taxon>Ochrophyta</taxon>
        <taxon>Bacillariophyta</taxon>
        <taxon>Coscinodiscophyceae</taxon>
        <taxon>Thalassiosirophycidae</taxon>
        <taxon>Thalassiosirales</taxon>
        <taxon>Thalassiosiraceae</taxon>
        <taxon>Thalassiosira</taxon>
    </lineage>
</organism>
<protein>
    <submittedName>
        <fullName evidence="2">Uncharacterized protein</fullName>
    </submittedName>
</protein>
<accession>K0R596</accession>